<reference evidence="2 3" key="1">
    <citation type="submission" date="2017-05" db="EMBL/GenBank/DDBJ databases">
        <title>Genome of assembly of the Bengalese finch, Lonchura striata domestica.</title>
        <authorList>
            <person name="Colquitt B.M."/>
            <person name="Brainard M.S."/>
        </authorList>
    </citation>
    <scope>NUCLEOTIDE SEQUENCE [LARGE SCALE GENOMIC DNA]</scope>
    <source>
        <strain evidence="2">White83orange57</strain>
    </source>
</reference>
<dbReference type="EMBL" id="MUZQ01000253">
    <property type="protein sequence ID" value="OWK54018.1"/>
    <property type="molecule type" value="Genomic_DNA"/>
</dbReference>
<evidence type="ECO:0000256" key="1">
    <source>
        <dbReference type="SAM" id="MobiDB-lite"/>
    </source>
</evidence>
<proteinExistence type="predicted"/>
<comment type="caution">
    <text evidence="2">The sequence shown here is derived from an EMBL/GenBank/DDBJ whole genome shotgun (WGS) entry which is preliminary data.</text>
</comment>
<dbReference type="AlphaFoldDB" id="A0A218UK93"/>
<organism evidence="2 3">
    <name type="scientific">Lonchura striata</name>
    <name type="common">white-rumped munia</name>
    <dbReference type="NCBI Taxonomy" id="40157"/>
    <lineage>
        <taxon>Eukaryota</taxon>
        <taxon>Metazoa</taxon>
        <taxon>Chordata</taxon>
        <taxon>Craniata</taxon>
        <taxon>Vertebrata</taxon>
        <taxon>Euteleostomi</taxon>
        <taxon>Archelosauria</taxon>
        <taxon>Archosauria</taxon>
        <taxon>Dinosauria</taxon>
        <taxon>Saurischia</taxon>
        <taxon>Theropoda</taxon>
        <taxon>Coelurosauria</taxon>
        <taxon>Aves</taxon>
        <taxon>Neognathae</taxon>
        <taxon>Neoaves</taxon>
        <taxon>Telluraves</taxon>
        <taxon>Australaves</taxon>
        <taxon>Passeriformes</taxon>
        <taxon>Passeroidea</taxon>
        <taxon>Estrildidae</taxon>
        <taxon>Estrildinae</taxon>
        <taxon>Lonchura</taxon>
    </lineage>
</organism>
<keyword evidence="3" id="KW-1185">Reference proteome</keyword>
<dbReference type="Proteomes" id="UP000197619">
    <property type="component" value="Unassembled WGS sequence"/>
</dbReference>
<accession>A0A218UK93</accession>
<evidence type="ECO:0000313" key="3">
    <source>
        <dbReference type="Proteomes" id="UP000197619"/>
    </source>
</evidence>
<evidence type="ECO:0000313" key="2">
    <source>
        <dbReference type="EMBL" id="OWK54018.1"/>
    </source>
</evidence>
<name>A0A218UK93_9PASE</name>
<sequence>MEIPGAPSSPQCLQQDSRDGDKSSVTTLRAERAVLQGAETLQPPDICGKAGVRMETVLPAL</sequence>
<gene>
    <name evidence="2" type="ORF">RLOC_00001549</name>
</gene>
<protein>
    <submittedName>
        <fullName evidence="2">Uncharacterized protein</fullName>
    </submittedName>
</protein>
<feature type="region of interest" description="Disordered" evidence="1">
    <location>
        <begin position="1"/>
        <end position="24"/>
    </location>
</feature>